<feature type="domain" description="Saccharopine dehydrogenase NADP binding" evidence="2">
    <location>
        <begin position="15"/>
        <end position="144"/>
    </location>
</feature>
<gene>
    <name evidence="4" type="ORF">B1207_04055</name>
</gene>
<evidence type="ECO:0000259" key="2">
    <source>
        <dbReference type="Pfam" id="PF03435"/>
    </source>
</evidence>
<dbReference type="Gene3D" id="3.30.360.30">
    <property type="entry name" value="homospermidine synthase like"/>
    <property type="match status" value="1"/>
</dbReference>
<evidence type="ECO:0000313" key="4">
    <source>
        <dbReference type="EMBL" id="RAP37357.1"/>
    </source>
</evidence>
<dbReference type="Proteomes" id="UP000249458">
    <property type="component" value="Unassembled WGS sequence"/>
</dbReference>
<sequence length="468" mass="53293">MSYKDTKYHRLDSKILILGFGSVGQAIVPLLLHHLEMSPSQIIVLTQDSIGEAIAKEQGLSFVRELITRNNYLNVLNDLMNPGDFLINLSTGISSHDLIKYCQQKHILYLDACTEPWLDVKPKQHSFHTRYDLRQGVLKLREEHGPTAILTHGANPGLVSHFIRQALWNMAQDNEISCSLPATQTEWAKLAHTLGIKVIHIAERDTQVSNRFRVPGEFVNTWSAEGLIAEASQPAELSWGTHERHWPEDAIHHTFTNDGAIYLKRTGASTRVRTWTPTHGPFYGFLITHAESLTIADFLTIKNDREVSYRPTVHYAYYPCPDATLSLQEYEASNWTLEHRNRLIIQDVVEGTDELGVLLMGNKKGAYWYGSQLSIHEARKLVPYNNATSLQVAAGVLAGVIWALKNPDRSIVEPEDIDFQFALQIAWPYLGKVAGYYTRWTPLENRQRLFPEKLDMSDPWQFLNIRVE</sequence>
<dbReference type="InterPro" id="IPR005097">
    <property type="entry name" value="Sacchrp_dh_NADP-bd"/>
</dbReference>
<evidence type="ECO:0000256" key="1">
    <source>
        <dbReference type="SAM" id="Phobius"/>
    </source>
</evidence>
<proteinExistence type="predicted"/>
<protein>
    <submittedName>
        <fullName evidence="4">Homospermidine synthase</fullName>
    </submittedName>
</protein>
<keyword evidence="1" id="KW-0472">Membrane</keyword>
<feature type="domain" description="Saccharopine dehydrogenase-like C-terminal" evidence="3">
    <location>
        <begin position="153"/>
        <end position="434"/>
    </location>
</feature>
<evidence type="ECO:0000313" key="5">
    <source>
        <dbReference type="Proteomes" id="UP000249458"/>
    </source>
</evidence>
<reference evidence="4 5" key="1">
    <citation type="submission" date="2017-02" db="EMBL/GenBank/DDBJ databases">
        <title>Legionella quilivanii strain from human: case report and whole genome sequencing analysis.</title>
        <authorList>
            <person name="Lalancette C."/>
            <person name="Leduc J.-M."/>
            <person name="Levesque S."/>
            <person name="Fournier E."/>
            <person name="Saoud J."/>
            <person name="Faucher S.P."/>
            <person name="Bernard K."/>
            <person name="Martineau C."/>
            <person name="Longtin J."/>
        </authorList>
    </citation>
    <scope>NUCLEOTIDE SEQUENCE [LARGE SCALE GENOMIC DNA]</scope>
    <source>
        <strain evidence="4 5">ID143958</strain>
    </source>
</reference>
<keyword evidence="1" id="KW-1133">Transmembrane helix</keyword>
<evidence type="ECO:0000259" key="3">
    <source>
        <dbReference type="Pfam" id="PF16653"/>
    </source>
</evidence>
<dbReference type="InterPro" id="IPR032095">
    <property type="entry name" value="Sacchrp_dh-like_C"/>
</dbReference>
<name>A0A364LKV5_9GAMM</name>
<feature type="transmembrane region" description="Helical" evidence="1">
    <location>
        <begin position="15"/>
        <end position="35"/>
    </location>
</feature>
<dbReference type="Pfam" id="PF16653">
    <property type="entry name" value="Sacchrp_dh_C"/>
    <property type="match status" value="1"/>
</dbReference>
<dbReference type="AlphaFoldDB" id="A0A364LKV5"/>
<keyword evidence="1" id="KW-0812">Transmembrane</keyword>
<dbReference type="InterPro" id="IPR023181">
    <property type="entry name" value="Homospermid_syn-like_C"/>
</dbReference>
<dbReference type="RefSeq" id="WP_112218725.1">
    <property type="nucleotide sequence ID" value="NZ_MVJN01000003.1"/>
</dbReference>
<comment type="caution">
    <text evidence="4">The sequence shown here is derived from an EMBL/GenBank/DDBJ whole genome shotgun (WGS) entry which is preliminary data.</text>
</comment>
<dbReference type="EMBL" id="MVJN01000003">
    <property type="protein sequence ID" value="RAP37357.1"/>
    <property type="molecule type" value="Genomic_DNA"/>
</dbReference>
<dbReference type="Gene3D" id="3.40.50.720">
    <property type="entry name" value="NAD(P)-binding Rossmann-like Domain"/>
    <property type="match status" value="1"/>
</dbReference>
<dbReference type="Pfam" id="PF03435">
    <property type="entry name" value="Sacchrp_dh_NADP"/>
    <property type="match status" value="1"/>
</dbReference>
<accession>A0A364LKV5</accession>
<organism evidence="4 5">
    <name type="scientific">Legionella quinlivanii</name>
    <dbReference type="NCBI Taxonomy" id="45073"/>
    <lineage>
        <taxon>Bacteria</taxon>
        <taxon>Pseudomonadati</taxon>
        <taxon>Pseudomonadota</taxon>
        <taxon>Gammaproteobacteria</taxon>
        <taxon>Legionellales</taxon>
        <taxon>Legionellaceae</taxon>
        <taxon>Legionella</taxon>
    </lineage>
</organism>